<evidence type="ECO:0000256" key="1">
    <source>
        <dbReference type="ARBA" id="ARBA00005820"/>
    </source>
</evidence>
<dbReference type="InterPro" id="IPR005158">
    <property type="entry name" value="BTAD"/>
</dbReference>
<dbReference type="PANTHER" id="PTHR35807">
    <property type="entry name" value="TRANSCRIPTIONAL REGULATOR REDD-RELATED"/>
    <property type="match status" value="1"/>
</dbReference>
<dbReference type="SMART" id="SM01043">
    <property type="entry name" value="BTAD"/>
    <property type="match status" value="1"/>
</dbReference>
<sequence length="255" mass="27999">MDIGILGPLTVRARGGQRPAVPTAPKPRQLLALLVARAGTVVPVDVLVDELWENTPPRSALTAVRTYIVQLRQSLARTHATGTADPAGDVLPFAGWGYRLLVDPDRVDAAVFVRQAELGRRALLDGDHSRASLHLHGALRLWRGPALADVRIGPHLLAHRTTLEELRLGVVEQRAEADLRLGRHRQLIGELTELTVRYPLHENLHSLLIIALYRDGRADQALGAFAALRENLREQLGIDPSPRVRSLQEAILTSS</sequence>
<evidence type="ECO:0000256" key="6">
    <source>
        <dbReference type="PROSITE-ProRule" id="PRU01091"/>
    </source>
</evidence>
<dbReference type="SMART" id="SM00862">
    <property type="entry name" value="Trans_reg_C"/>
    <property type="match status" value="1"/>
</dbReference>
<dbReference type="PANTHER" id="PTHR35807:SF1">
    <property type="entry name" value="TRANSCRIPTIONAL REGULATOR REDD"/>
    <property type="match status" value="1"/>
</dbReference>
<dbReference type="InterPro" id="IPR001867">
    <property type="entry name" value="OmpR/PhoB-type_DNA-bd"/>
</dbReference>
<dbReference type="InterPro" id="IPR051677">
    <property type="entry name" value="AfsR-DnrI-RedD_regulator"/>
</dbReference>
<name>A0ABP7IVP8_9ACTN</name>
<feature type="DNA-binding region" description="OmpR/PhoB-type" evidence="6">
    <location>
        <begin position="1"/>
        <end position="102"/>
    </location>
</feature>
<dbReference type="Pfam" id="PF03704">
    <property type="entry name" value="BTAD"/>
    <property type="match status" value="1"/>
</dbReference>
<keyword evidence="5" id="KW-0804">Transcription</keyword>
<accession>A0ABP7IVP8</accession>
<organism evidence="8 9">
    <name type="scientific">Streptomyces coacervatus</name>
    <dbReference type="NCBI Taxonomy" id="647381"/>
    <lineage>
        <taxon>Bacteria</taxon>
        <taxon>Bacillati</taxon>
        <taxon>Actinomycetota</taxon>
        <taxon>Actinomycetes</taxon>
        <taxon>Kitasatosporales</taxon>
        <taxon>Streptomycetaceae</taxon>
        <taxon>Streptomyces</taxon>
    </lineage>
</organism>
<proteinExistence type="inferred from homology"/>
<keyword evidence="2" id="KW-0902">Two-component regulatory system</keyword>
<keyword evidence="9" id="KW-1185">Reference proteome</keyword>
<dbReference type="InterPro" id="IPR016032">
    <property type="entry name" value="Sig_transdc_resp-reg_C-effctor"/>
</dbReference>
<evidence type="ECO:0000256" key="3">
    <source>
        <dbReference type="ARBA" id="ARBA00023015"/>
    </source>
</evidence>
<keyword evidence="3" id="KW-0805">Transcription regulation</keyword>
<dbReference type="SUPFAM" id="SSF48452">
    <property type="entry name" value="TPR-like"/>
    <property type="match status" value="1"/>
</dbReference>
<dbReference type="PROSITE" id="PS51755">
    <property type="entry name" value="OMPR_PHOB"/>
    <property type="match status" value="1"/>
</dbReference>
<evidence type="ECO:0000259" key="7">
    <source>
        <dbReference type="PROSITE" id="PS51755"/>
    </source>
</evidence>
<dbReference type="Pfam" id="PF00486">
    <property type="entry name" value="Trans_reg_C"/>
    <property type="match status" value="1"/>
</dbReference>
<reference evidence="9" key="1">
    <citation type="journal article" date="2019" name="Int. J. Syst. Evol. Microbiol.">
        <title>The Global Catalogue of Microorganisms (GCM) 10K type strain sequencing project: providing services to taxonomists for standard genome sequencing and annotation.</title>
        <authorList>
            <consortium name="The Broad Institute Genomics Platform"/>
            <consortium name="The Broad Institute Genome Sequencing Center for Infectious Disease"/>
            <person name="Wu L."/>
            <person name="Ma J."/>
        </authorList>
    </citation>
    <scope>NUCLEOTIDE SEQUENCE [LARGE SCALE GENOMIC DNA]</scope>
    <source>
        <strain evidence="9">JCM 17138</strain>
    </source>
</reference>
<dbReference type="EMBL" id="BAABDE010000028">
    <property type="protein sequence ID" value="GAA3827770.1"/>
    <property type="molecule type" value="Genomic_DNA"/>
</dbReference>
<evidence type="ECO:0000256" key="4">
    <source>
        <dbReference type="ARBA" id="ARBA00023125"/>
    </source>
</evidence>
<comment type="caution">
    <text evidence="8">The sequence shown here is derived from an EMBL/GenBank/DDBJ whole genome shotgun (WGS) entry which is preliminary data.</text>
</comment>
<dbReference type="Gene3D" id="1.10.10.10">
    <property type="entry name" value="Winged helix-like DNA-binding domain superfamily/Winged helix DNA-binding domain"/>
    <property type="match status" value="1"/>
</dbReference>
<comment type="similarity">
    <text evidence="1">Belongs to the AfsR/DnrI/RedD regulatory family.</text>
</comment>
<feature type="domain" description="OmpR/PhoB-type" evidence="7">
    <location>
        <begin position="1"/>
        <end position="102"/>
    </location>
</feature>
<dbReference type="CDD" id="cd15831">
    <property type="entry name" value="BTAD"/>
    <property type="match status" value="1"/>
</dbReference>
<keyword evidence="4 6" id="KW-0238">DNA-binding</keyword>
<evidence type="ECO:0000313" key="9">
    <source>
        <dbReference type="Proteomes" id="UP001501009"/>
    </source>
</evidence>
<gene>
    <name evidence="8" type="ORF">GCM10022403_071200</name>
</gene>
<dbReference type="InterPro" id="IPR011990">
    <property type="entry name" value="TPR-like_helical_dom_sf"/>
</dbReference>
<evidence type="ECO:0000313" key="8">
    <source>
        <dbReference type="EMBL" id="GAA3827770.1"/>
    </source>
</evidence>
<dbReference type="Proteomes" id="UP001501009">
    <property type="component" value="Unassembled WGS sequence"/>
</dbReference>
<dbReference type="Gene3D" id="1.25.40.10">
    <property type="entry name" value="Tetratricopeptide repeat domain"/>
    <property type="match status" value="1"/>
</dbReference>
<dbReference type="SUPFAM" id="SSF46894">
    <property type="entry name" value="C-terminal effector domain of the bipartite response regulators"/>
    <property type="match status" value="1"/>
</dbReference>
<protein>
    <recommendedName>
        <fullName evidence="7">OmpR/PhoB-type domain-containing protein</fullName>
    </recommendedName>
</protein>
<dbReference type="InterPro" id="IPR036388">
    <property type="entry name" value="WH-like_DNA-bd_sf"/>
</dbReference>
<evidence type="ECO:0000256" key="5">
    <source>
        <dbReference type="ARBA" id="ARBA00023163"/>
    </source>
</evidence>
<evidence type="ECO:0000256" key="2">
    <source>
        <dbReference type="ARBA" id="ARBA00023012"/>
    </source>
</evidence>